<protein>
    <submittedName>
        <fullName evidence="7">Methyltransferase</fullName>
    </submittedName>
</protein>
<dbReference type="GO" id="GO:0003723">
    <property type="term" value="F:RNA binding"/>
    <property type="evidence" value="ECO:0007669"/>
    <property type="project" value="UniProtKB-UniRule"/>
</dbReference>
<keyword evidence="3 5" id="KW-0949">S-adenosyl-L-methionine</keyword>
<evidence type="ECO:0000256" key="3">
    <source>
        <dbReference type="ARBA" id="ARBA00022691"/>
    </source>
</evidence>
<evidence type="ECO:0000256" key="2">
    <source>
        <dbReference type="ARBA" id="ARBA00022679"/>
    </source>
</evidence>
<reference evidence="7" key="1">
    <citation type="submission" date="2023-08" db="EMBL/GenBank/DDBJ databases">
        <title>The Comparative Genomic Analysis of Yersiniaceae from Polar Regions.</title>
        <authorList>
            <person name="Goncharov A."/>
            <person name="Aslanov B."/>
            <person name="Kolodzhieva V."/>
            <person name="Azarov D."/>
            <person name="Mochov A."/>
            <person name="Lebedeva E."/>
        </authorList>
    </citation>
    <scope>NUCLEOTIDE SEQUENCE</scope>
    <source>
        <strain evidence="7">Vf</strain>
    </source>
</reference>
<feature type="binding site" evidence="5">
    <location>
        <position position="103"/>
    </location>
    <ligand>
        <name>S-adenosyl-L-methionine</name>
        <dbReference type="ChEBI" id="CHEBI:59789"/>
    </ligand>
</feature>
<evidence type="ECO:0000256" key="1">
    <source>
        <dbReference type="ARBA" id="ARBA00022603"/>
    </source>
</evidence>
<dbReference type="InterPro" id="IPR007848">
    <property type="entry name" value="Small_mtfrase_dom"/>
</dbReference>
<feature type="binding site" evidence="5">
    <location>
        <position position="33"/>
    </location>
    <ligand>
        <name>S-adenosyl-L-methionine</name>
        <dbReference type="ChEBI" id="CHEBI:59789"/>
    </ligand>
</feature>
<comment type="similarity">
    <text evidence="5">Belongs to the class I-like SAM-binding methyltransferase superfamily. rRNA adenine N(6)-methyltransferase family.</text>
</comment>
<comment type="caution">
    <text evidence="7">The sequence shown here is derived from an EMBL/GenBank/DDBJ whole genome shotgun (WGS) entry which is preliminary data.</text>
</comment>
<name>A0AAJ2DAU8_SERFO</name>
<feature type="binding site" evidence="5">
    <location>
        <position position="81"/>
    </location>
    <ligand>
        <name>S-adenosyl-L-methionine</name>
        <dbReference type="ChEBI" id="CHEBI:59789"/>
    </ligand>
</feature>
<dbReference type="RefSeq" id="WP_309048046.1">
    <property type="nucleotide sequence ID" value="NZ_JAVIGA010000023.1"/>
</dbReference>
<feature type="domain" description="Methyltransferase small" evidence="6">
    <location>
        <begin position="51"/>
        <end position="161"/>
    </location>
</feature>
<evidence type="ECO:0000256" key="4">
    <source>
        <dbReference type="ARBA" id="ARBA00022884"/>
    </source>
</evidence>
<evidence type="ECO:0000313" key="8">
    <source>
        <dbReference type="Proteomes" id="UP001224622"/>
    </source>
</evidence>
<dbReference type="GO" id="GO:0000179">
    <property type="term" value="F:rRNA (adenine-N6,N6-)-dimethyltransferase activity"/>
    <property type="evidence" value="ECO:0007669"/>
    <property type="project" value="UniProtKB-UniRule"/>
</dbReference>
<dbReference type="Gene3D" id="3.40.50.150">
    <property type="entry name" value="Vaccinia Virus protein VP39"/>
    <property type="match status" value="1"/>
</dbReference>
<proteinExistence type="inferred from homology"/>
<dbReference type="SUPFAM" id="SSF53335">
    <property type="entry name" value="S-adenosyl-L-methionine-dependent methyltransferases"/>
    <property type="match status" value="1"/>
</dbReference>
<evidence type="ECO:0000259" key="6">
    <source>
        <dbReference type="Pfam" id="PF05175"/>
    </source>
</evidence>
<dbReference type="PROSITE" id="PS51689">
    <property type="entry name" value="SAM_RNA_A_N6_MT"/>
    <property type="match status" value="1"/>
</dbReference>
<feature type="binding site" evidence="5">
    <location>
        <position position="122"/>
    </location>
    <ligand>
        <name>S-adenosyl-L-methionine</name>
        <dbReference type="ChEBI" id="CHEBI:59789"/>
    </ligand>
</feature>
<dbReference type="InterPro" id="IPR029063">
    <property type="entry name" value="SAM-dependent_MTases_sf"/>
</dbReference>
<evidence type="ECO:0000313" key="7">
    <source>
        <dbReference type="EMBL" id="MDQ9128514.1"/>
    </source>
</evidence>
<comment type="caution">
    <text evidence="5">Lacks conserved residue(s) required for the propagation of feature annotation.</text>
</comment>
<accession>A0AAJ2DAU8</accession>
<dbReference type="CDD" id="cd02440">
    <property type="entry name" value="AdoMet_MTases"/>
    <property type="match status" value="1"/>
</dbReference>
<sequence>MQSALKQRIEMMRGKIERSASVVEVPACSQLFVSSDEICGRLVDLANISNGDRILEPNAGTGAIVRAIRKVAPAAVCDAVEINAELCQHLRNEFEGLNVICSDFLEYWPHASEGNYSRIIMNPPFNQGADIKHILHARSLLIPGGVLTAVCLNGPRQNKLLKPLSDRWEPLPRGSFAFTDASTVIVRLVAG</sequence>
<dbReference type="InterPro" id="IPR001737">
    <property type="entry name" value="KsgA/Erm"/>
</dbReference>
<organism evidence="7 8">
    <name type="scientific">Serratia fonticola</name>
    <dbReference type="NCBI Taxonomy" id="47917"/>
    <lineage>
        <taxon>Bacteria</taxon>
        <taxon>Pseudomonadati</taxon>
        <taxon>Pseudomonadota</taxon>
        <taxon>Gammaproteobacteria</taxon>
        <taxon>Enterobacterales</taxon>
        <taxon>Yersiniaceae</taxon>
        <taxon>Serratia</taxon>
    </lineage>
</organism>
<dbReference type="Proteomes" id="UP001224622">
    <property type="component" value="Unassembled WGS sequence"/>
</dbReference>
<keyword evidence="2 5" id="KW-0808">Transferase</keyword>
<dbReference type="AlphaFoldDB" id="A0AAJ2DAU8"/>
<dbReference type="Pfam" id="PF05175">
    <property type="entry name" value="MTS"/>
    <property type="match status" value="1"/>
</dbReference>
<dbReference type="EMBL" id="JAVIGA010000023">
    <property type="protein sequence ID" value="MDQ9128514.1"/>
    <property type="molecule type" value="Genomic_DNA"/>
</dbReference>
<keyword evidence="4 5" id="KW-0694">RNA-binding</keyword>
<gene>
    <name evidence="7" type="ORF">RDT67_19025</name>
</gene>
<keyword evidence="1 5" id="KW-0489">Methyltransferase</keyword>
<evidence type="ECO:0000256" key="5">
    <source>
        <dbReference type="PROSITE-ProRule" id="PRU01026"/>
    </source>
</evidence>